<keyword evidence="2" id="KW-1185">Reference proteome</keyword>
<reference evidence="1" key="1">
    <citation type="journal article" date="2019" name="bioRxiv">
        <title>The Genome of the Zebra Mussel, Dreissena polymorpha: A Resource for Invasive Species Research.</title>
        <authorList>
            <person name="McCartney M.A."/>
            <person name="Auch B."/>
            <person name="Kono T."/>
            <person name="Mallez S."/>
            <person name="Zhang Y."/>
            <person name="Obille A."/>
            <person name="Becker A."/>
            <person name="Abrahante J.E."/>
            <person name="Garbe J."/>
            <person name="Badalamenti J.P."/>
            <person name="Herman A."/>
            <person name="Mangelson H."/>
            <person name="Liachko I."/>
            <person name="Sullivan S."/>
            <person name="Sone E.D."/>
            <person name="Koren S."/>
            <person name="Silverstein K.A.T."/>
            <person name="Beckman K.B."/>
            <person name="Gohl D.M."/>
        </authorList>
    </citation>
    <scope>NUCLEOTIDE SEQUENCE</scope>
    <source>
        <strain evidence="1">Duluth1</strain>
        <tissue evidence="1">Whole animal</tissue>
    </source>
</reference>
<dbReference type="EMBL" id="JAIWYP010000033">
    <property type="protein sequence ID" value="KAH3691623.1"/>
    <property type="molecule type" value="Genomic_DNA"/>
</dbReference>
<reference evidence="1" key="2">
    <citation type="submission" date="2020-11" db="EMBL/GenBank/DDBJ databases">
        <authorList>
            <person name="McCartney M.A."/>
            <person name="Auch B."/>
            <person name="Kono T."/>
            <person name="Mallez S."/>
            <person name="Becker A."/>
            <person name="Gohl D.M."/>
            <person name="Silverstein K.A.T."/>
            <person name="Koren S."/>
            <person name="Bechman K.B."/>
            <person name="Herman A."/>
            <person name="Abrahante J.E."/>
            <person name="Garbe J."/>
        </authorList>
    </citation>
    <scope>NUCLEOTIDE SEQUENCE</scope>
    <source>
        <strain evidence="1">Duluth1</strain>
        <tissue evidence="1">Whole animal</tissue>
    </source>
</reference>
<protein>
    <submittedName>
        <fullName evidence="1">Uncharacterized protein</fullName>
    </submittedName>
</protein>
<evidence type="ECO:0000313" key="2">
    <source>
        <dbReference type="Proteomes" id="UP000828390"/>
    </source>
</evidence>
<gene>
    <name evidence="1" type="ORF">DPMN_190977</name>
</gene>
<accession>A0A9D3Y3H4</accession>
<comment type="caution">
    <text evidence="1">The sequence shown here is derived from an EMBL/GenBank/DDBJ whole genome shotgun (WGS) entry which is preliminary data.</text>
</comment>
<organism evidence="1 2">
    <name type="scientific">Dreissena polymorpha</name>
    <name type="common">Zebra mussel</name>
    <name type="synonym">Mytilus polymorpha</name>
    <dbReference type="NCBI Taxonomy" id="45954"/>
    <lineage>
        <taxon>Eukaryota</taxon>
        <taxon>Metazoa</taxon>
        <taxon>Spiralia</taxon>
        <taxon>Lophotrochozoa</taxon>
        <taxon>Mollusca</taxon>
        <taxon>Bivalvia</taxon>
        <taxon>Autobranchia</taxon>
        <taxon>Heteroconchia</taxon>
        <taxon>Euheterodonta</taxon>
        <taxon>Imparidentia</taxon>
        <taxon>Neoheterodontei</taxon>
        <taxon>Myida</taxon>
        <taxon>Dreissenoidea</taxon>
        <taxon>Dreissenidae</taxon>
        <taxon>Dreissena</taxon>
    </lineage>
</organism>
<name>A0A9D3Y3H4_DREPO</name>
<proteinExistence type="predicted"/>
<sequence>MEPEFAYLTTQESHTKLRDVHPRVTMVPDERHVRVEIYAVHGVIGENAIQCSQVIMTAEFDMQEIEVCAFLPLIICAFF</sequence>
<dbReference type="AlphaFoldDB" id="A0A9D3Y3H4"/>
<evidence type="ECO:0000313" key="1">
    <source>
        <dbReference type="EMBL" id="KAH3691623.1"/>
    </source>
</evidence>
<dbReference type="Proteomes" id="UP000828390">
    <property type="component" value="Unassembled WGS sequence"/>
</dbReference>